<dbReference type="GO" id="GO:0015108">
    <property type="term" value="F:chloride transmembrane transporter activity"/>
    <property type="evidence" value="ECO:0007669"/>
    <property type="project" value="InterPro"/>
</dbReference>
<feature type="transmembrane region" description="Helical" evidence="5">
    <location>
        <begin position="81"/>
        <end position="98"/>
    </location>
</feature>
<dbReference type="CDD" id="cd00400">
    <property type="entry name" value="Voltage_gated_ClC"/>
    <property type="match status" value="1"/>
</dbReference>
<comment type="subcellular location">
    <subcellularLocation>
        <location evidence="1">Membrane</location>
        <topology evidence="1">Multi-pass membrane protein</topology>
    </subcellularLocation>
</comment>
<feature type="transmembrane region" description="Helical" evidence="5">
    <location>
        <begin position="330"/>
        <end position="347"/>
    </location>
</feature>
<evidence type="ECO:0000313" key="7">
    <source>
        <dbReference type="Proteomes" id="UP000184074"/>
    </source>
</evidence>
<evidence type="ECO:0000313" key="6">
    <source>
        <dbReference type="EMBL" id="SHH46126.1"/>
    </source>
</evidence>
<dbReference type="InterPro" id="IPR001807">
    <property type="entry name" value="ClC"/>
</dbReference>
<proteinExistence type="predicted"/>
<feature type="transmembrane region" description="Helical" evidence="5">
    <location>
        <begin position="104"/>
        <end position="122"/>
    </location>
</feature>
<keyword evidence="7" id="KW-1185">Reference proteome</keyword>
<gene>
    <name evidence="6" type="ORF">SAMN05444003_3256</name>
</gene>
<dbReference type="EMBL" id="FQXB01000008">
    <property type="protein sequence ID" value="SHH46126.1"/>
    <property type="molecule type" value="Genomic_DNA"/>
</dbReference>
<dbReference type="Proteomes" id="UP000184074">
    <property type="component" value="Unassembled WGS sequence"/>
</dbReference>
<keyword evidence="3 5" id="KW-1133">Transmembrane helix</keyword>
<dbReference type="STRING" id="1508389.SAMN05444003_3256"/>
<dbReference type="SUPFAM" id="SSF81340">
    <property type="entry name" value="Clc chloride channel"/>
    <property type="match status" value="1"/>
</dbReference>
<keyword evidence="4 5" id="KW-0472">Membrane</keyword>
<feature type="transmembrane region" description="Helical" evidence="5">
    <location>
        <begin position="165"/>
        <end position="185"/>
    </location>
</feature>
<protein>
    <submittedName>
        <fullName evidence="6">H+/Cl-antiporter ClcA</fullName>
    </submittedName>
</protein>
<name>A0A1M5T5Z6_9RHOB</name>
<feature type="transmembrane region" description="Helical" evidence="5">
    <location>
        <begin position="39"/>
        <end position="60"/>
    </location>
</feature>
<accession>A0A1M5T5Z6</accession>
<dbReference type="Pfam" id="PF00654">
    <property type="entry name" value="Voltage_CLC"/>
    <property type="match status" value="1"/>
</dbReference>
<evidence type="ECO:0000256" key="5">
    <source>
        <dbReference type="SAM" id="Phobius"/>
    </source>
</evidence>
<dbReference type="GO" id="GO:0016020">
    <property type="term" value="C:membrane"/>
    <property type="evidence" value="ECO:0007669"/>
    <property type="project" value="UniProtKB-SubCell"/>
</dbReference>
<dbReference type="InterPro" id="IPR050368">
    <property type="entry name" value="ClC-type_chloride_channel"/>
</dbReference>
<feature type="transmembrane region" description="Helical" evidence="5">
    <location>
        <begin position="239"/>
        <end position="260"/>
    </location>
</feature>
<evidence type="ECO:0000256" key="3">
    <source>
        <dbReference type="ARBA" id="ARBA00022989"/>
    </source>
</evidence>
<feature type="transmembrane region" description="Helical" evidence="5">
    <location>
        <begin position="205"/>
        <end position="227"/>
    </location>
</feature>
<sequence length="388" mass="40589">MRLTLLSAGYGFLAGIVAAFVLWLMELLAHFIWSGPETRWYIFTMTMVGGMILAVLRHWYAGSGLNEQIAGARMLESQKRRNTAFLAIMAIVAVGFGGAVGPEAGILAVVAEMSLLISMLIARDHAEARLIGEIGAAGALGGIYGSPPGAAVIAQEHPEAPKLRLYLAALTGLLGFILTVRMFLPENPLHIHLPDHVPAGDGTDIIFAVLPAILGAGAGVFFLLILPLITSVLSRWEHIWLQTLVGTALFAMLATAFPILRFSGHHELEEMLVWGQEFGMAALLGLAALKMLALALCLSSGWRGGAAFPLLFAGAAAGGAVVWLLPATPLTVALVSGMAAAITAGMGKPIAAMLIALLLIGPVAIWPLCVGALVGWGASKLAPPQVLH</sequence>
<organism evidence="6 7">
    <name type="scientific">Cognatiyoonia sediminum</name>
    <dbReference type="NCBI Taxonomy" id="1508389"/>
    <lineage>
        <taxon>Bacteria</taxon>
        <taxon>Pseudomonadati</taxon>
        <taxon>Pseudomonadota</taxon>
        <taxon>Alphaproteobacteria</taxon>
        <taxon>Rhodobacterales</taxon>
        <taxon>Paracoccaceae</taxon>
        <taxon>Cognatiyoonia</taxon>
    </lineage>
</organism>
<dbReference type="OrthoDB" id="2729535at2"/>
<evidence type="ECO:0000256" key="2">
    <source>
        <dbReference type="ARBA" id="ARBA00022692"/>
    </source>
</evidence>
<feature type="transmembrane region" description="Helical" evidence="5">
    <location>
        <begin position="12"/>
        <end position="33"/>
    </location>
</feature>
<evidence type="ECO:0000256" key="1">
    <source>
        <dbReference type="ARBA" id="ARBA00004141"/>
    </source>
</evidence>
<dbReference type="PANTHER" id="PTHR43427">
    <property type="entry name" value="CHLORIDE CHANNEL PROTEIN CLC-E"/>
    <property type="match status" value="1"/>
</dbReference>
<dbReference type="PANTHER" id="PTHR43427:SF12">
    <property type="entry name" value="CHLORIDE TRANSPORTER"/>
    <property type="match status" value="1"/>
</dbReference>
<feature type="transmembrane region" description="Helical" evidence="5">
    <location>
        <begin position="280"/>
        <end position="298"/>
    </location>
</feature>
<feature type="transmembrane region" description="Helical" evidence="5">
    <location>
        <begin position="305"/>
        <end position="324"/>
    </location>
</feature>
<dbReference type="AlphaFoldDB" id="A0A1M5T5Z6"/>
<keyword evidence="2 5" id="KW-0812">Transmembrane</keyword>
<dbReference type="InterPro" id="IPR014743">
    <property type="entry name" value="Cl-channel_core"/>
</dbReference>
<reference evidence="6 7" key="1">
    <citation type="submission" date="2016-11" db="EMBL/GenBank/DDBJ databases">
        <authorList>
            <person name="Jaros S."/>
            <person name="Januszkiewicz K."/>
            <person name="Wedrychowicz H."/>
        </authorList>
    </citation>
    <scope>NUCLEOTIDE SEQUENCE [LARGE SCALE GENOMIC DNA]</scope>
    <source>
        <strain evidence="6 7">DSM 28715</strain>
    </source>
</reference>
<feature type="transmembrane region" description="Helical" evidence="5">
    <location>
        <begin position="354"/>
        <end position="378"/>
    </location>
</feature>
<dbReference type="RefSeq" id="WP_072902923.1">
    <property type="nucleotide sequence ID" value="NZ_FQXB01000008.1"/>
</dbReference>
<dbReference type="Gene3D" id="1.10.3080.10">
    <property type="entry name" value="Clc chloride channel"/>
    <property type="match status" value="1"/>
</dbReference>
<evidence type="ECO:0000256" key="4">
    <source>
        <dbReference type="ARBA" id="ARBA00023136"/>
    </source>
</evidence>